<feature type="signal peptide" evidence="4">
    <location>
        <begin position="1"/>
        <end position="33"/>
    </location>
</feature>
<dbReference type="PANTHER" id="PTHR30035:SF3">
    <property type="entry name" value="INTERMEMBRANE PHOSPHOLIPID TRANSPORT SYSTEM LIPOPROTEIN MLAA"/>
    <property type="match status" value="1"/>
</dbReference>
<reference evidence="5 6" key="1">
    <citation type="submission" date="2016-10" db="EMBL/GenBank/DDBJ databases">
        <authorList>
            <person name="de Groot N.N."/>
        </authorList>
    </citation>
    <scope>NUCLEOTIDE SEQUENCE [LARGE SCALE GENOMIC DNA]</scope>
    <source>
        <strain evidence="5 6">DSM 19981</strain>
    </source>
</reference>
<comment type="similarity">
    <text evidence="1">Belongs to the MlaA family.</text>
</comment>
<sequence>MSRMTPPRQSLMAKRLAVPVLALGLALGLSACATRPDPADAEAVAEFNANNDPLEPLNRGAYFVHDGIDTLVLRPAAEIYRVFLPPELRTAIRNVLANLRTPVILVNDLLQGDTQRAATTMGRFLVNTTVGIGGVFDRATEFGLLGHTEDFGQTLAVWGAPEGPYLFIPVLGPSNPRDLVGTGVDTAFHPLTWAGNSGETLEAITITRTALTALDTRESLIETVEQVRTGSLDPYATIRSAYRQRRVVEIRNQGGAPAAARGTGFGAGTGVPQQGRPGAPTPQR</sequence>
<dbReference type="Pfam" id="PF04333">
    <property type="entry name" value="MlaA"/>
    <property type="match status" value="1"/>
</dbReference>
<evidence type="ECO:0000256" key="2">
    <source>
        <dbReference type="ARBA" id="ARBA00022729"/>
    </source>
</evidence>
<dbReference type="GO" id="GO:0120010">
    <property type="term" value="P:intermembrane phospholipid transfer"/>
    <property type="evidence" value="ECO:0007669"/>
    <property type="project" value="TreeGrafter"/>
</dbReference>
<proteinExistence type="inferred from homology"/>
<organism evidence="5 6">
    <name type="scientific">Falsiroseomonas stagni DSM 19981</name>
    <dbReference type="NCBI Taxonomy" id="1123062"/>
    <lineage>
        <taxon>Bacteria</taxon>
        <taxon>Pseudomonadati</taxon>
        <taxon>Pseudomonadota</taxon>
        <taxon>Alphaproteobacteria</taxon>
        <taxon>Acetobacterales</taxon>
        <taxon>Roseomonadaceae</taxon>
        <taxon>Falsiroseomonas</taxon>
    </lineage>
</organism>
<evidence type="ECO:0000313" key="5">
    <source>
        <dbReference type="EMBL" id="SFK83486.1"/>
    </source>
</evidence>
<evidence type="ECO:0000256" key="4">
    <source>
        <dbReference type="SAM" id="SignalP"/>
    </source>
</evidence>
<dbReference type="Proteomes" id="UP000199473">
    <property type="component" value="Unassembled WGS sequence"/>
</dbReference>
<dbReference type="EMBL" id="FOSQ01000008">
    <property type="protein sequence ID" value="SFK83486.1"/>
    <property type="molecule type" value="Genomic_DNA"/>
</dbReference>
<dbReference type="PRINTS" id="PR01805">
    <property type="entry name" value="VACJLIPOPROT"/>
</dbReference>
<evidence type="ECO:0000256" key="3">
    <source>
        <dbReference type="SAM" id="MobiDB-lite"/>
    </source>
</evidence>
<keyword evidence="2 4" id="KW-0732">Signal</keyword>
<dbReference type="InterPro" id="IPR007428">
    <property type="entry name" value="MlaA"/>
</dbReference>
<dbReference type="STRING" id="1123062.SAMN02745775_108113"/>
<dbReference type="PROSITE" id="PS51257">
    <property type="entry name" value="PROKAR_LIPOPROTEIN"/>
    <property type="match status" value="1"/>
</dbReference>
<evidence type="ECO:0000256" key="1">
    <source>
        <dbReference type="ARBA" id="ARBA00010634"/>
    </source>
</evidence>
<dbReference type="PANTHER" id="PTHR30035">
    <property type="entry name" value="LIPOPROTEIN VACJ-RELATED"/>
    <property type="match status" value="1"/>
</dbReference>
<accession>A0A1I4CTY4</accession>
<evidence type="ECO:0000313" key="6">
    <source>
        <dbReference type="Proteomes" id="UP000199473"/>
    </source>
</evidence>
<keyword evidence="5" id="KW-0449">Lipoprotein</keyword>
<feature type="chain" id="PRO_5011618637" evidence="4">
    <location>
        <begin position="34"/>
        <end position="284"/>
    </location>
</feature>
<gene>
    <name evidence="5" type="ORF">SAMN02745775_108113</name>
</gene>
<keyword evidence="6" id="KW-1185">Reference proteome</keyword>
<dbReference type="GO" id="GO:0016020">
    <property type="term" value="C:membrane"/>
    <property type="evidence" value="ECO:0007669"/>
    <property type="project" value="InterPro"/>
</dbReference>
<protein>
    <submittedName>
        <fullName evidence="5">Phospholipid-binding lipoprotein MlaA</fullName>
    </submittedName>
</protein>
<dbReference type="AlphaFoldDB" id="A0A1I4CTY4"/>
<feature type="region of interest" description="Disordered" evidence="3">
    <location>
        <begin position="253"/>
        <end position="284"/>
    </location>
</feature>
<name>A0A1I4CTY4_9PROT</name>